<dbReference type="CDD" id="cd09917">
    <property type="entry name" value="F-box_SF"/>
    <property type="match status" value="1"/>
</dbReference>
<evidence type="ECO:0000313" key="2">
    <source>
        <dbReference type="EMBL" id="KAJ7744482.1"/>
    </source>
</evidence>
<evidence type="ECO:0000313" key="3">
    <source>
        <dbReference type="Proteomes" id="UP001215280"/>
    </source>
</evidence>
<gene>
    <name evidence="2" type="ORF">DFH07DRAFT_24480</name>
</gene>
<comment type="caution">
    <text evidence="2">The sequence shown here is derived from an EMBL/GenBank/DDBJ whole genome shotgun (WGS) entry which is preliminary data.</text>
</comment>
<dbReference type="SUPFAM" id="SSF81383">
    <property type="entry name" value="F-box domain"/>
    <property type="match status" value="1"/>
</dbReference>
<accession>A0AAD7IJB7</accession>
<dbReference type="Proteomes" id="UP001215280">
    <property type="component" value="Unassembled WGS sequence"/>
</dbReference>
<sequence>MTTTTTFSKIPAELIEGVYQWLDARSIFRLSQVSHQFRRVLQQSSALEYKMRLELSGFRDGLKPGVSSERLAMLEAYQAAWTSFHPNQCDSKSVLMDGHLWELVGNVLVTYSAENGFRFNRIPSSTRHILPAAWSVASVPFAVSDFSLDLSQDLLLVVEINHNVKVNTVIHLLSLQNGGPHPLARKAGLSPDIDSSDYPAPHHFQIRIFGDHVGVLTDSIDRVELIVWEWKTGNLKKHLFDDDMTSFAFLDDYRLLISVYTALSGLPPELRVLEIDGHLTEMIGYFSFKLPAFSPLHEVPETEIVIHTEPRTSWATDSDLNEPFATSLTDRLFVVSLWGETLHATDPTFMLCFLLSALLNIMGNPPEGTDDRSIVWDKWGPGTRMLRVPQLPDPWVCFVYGQRCILLTDQTHYKILDFNPLSTSQNRITHEKTVDKRQRLFLHPVTTSAPFALLSVDVSPSAAVMLAEDAIVTVSPNEEEFTIFYV</sequence>
<dbReference type="AlphaFoldDB" id="A0AAD7IJB7"/>
<reference evidence="2" key="1">
    <citation type="submission" date="2023-03" db="EMBL/GenBank/DDBJ databases">
        <title>Massive genome expansion in bonnet fungi (Mycena s.s.) driven by repeated elements and novel gene families across ecological guilds.</title>
        <authorList>
            <consortium name="Lawrence Berkeley National Laboratory"/>
            <person name="Harder C.B."/>
            <person name="Miyauchi S."/>
            <person name="Viragh M."/>
            <person name="Kuo A."/>
            <person name="Thoen E."/>
            <person name="Andreopoulos B."/>
            <person name="Lu D."/>
            <person name="Skrede I."/>
            <person name="Drula E."/>
            <person name="Henrissat B."/>
            <person name="Morin E."/>
            <person name="Kohler A."/>
            <person name="Barry K."/>
            <person name="LaButti K."/>
            <person name="Morin E."/>
            <person name="Salamov A."/>
            <person name="Lipzen A."/>
            <person name="Mereny Z."/>
            <person name="Hegedus B."/>
            <person name="Baldrian P."/>
            <person name="Stursova M."/>
            <person name="Weitz H."/>
            <person name="Taylor A."/>
            <person name="Grigoriev I.V."/>
            <person name="Nagy L.G."/>
            <person name="Martin F."/>
            <person name="Kauserud H."/>
        </authorList>
    </citation>
    <scope>NUCLEOTIDE SEQUENCE</scope>
    <source>
        <strain evidence="2">CBHHK188m</strain>
    </source>
</reference>
<dbReference type="Pfam" id="PF00646">
    <property type="entry name" value="F-box"/>
    <property type="match status" value="1"/>
</dbReference>
<feature type="domain" description="F-box" evidence="1">
    <location>
        <begin position="4"/>
        <end position="52"/>
    </location>
</feature>
<dbReference type="PROSITE" id="PS50181">
    <property type="entry name" value="FBOX"/>
    <property type="match status" value="1"/>
</dbReference>
<protein>
    <recommendedName>
        <fullName evidence="1">F-box domain-containing protein</fullName>
    </recommendedName>
</protein>
<name>A0AAD7IJB7_9AGAR</name>
<evidence type="ECO:0000259" key="1">
    <source>
        <dbReference type="PROSITE" id="PS50181"/>
    </source>
</evidence>
<proteinExistence type="predicted"/>
<organism evidence="2 3">
    <name type="scientific">Mycena maculata</name>
    <dbReference type="NCBI Taxonomy" id="230809"/>
    <lineage>
        <taxon>Eukaryota</taxon>
        <taxon>Fungi</taxon>
        <taxon>Dikarya</taxon>
        <taxon>Basidiomycota</taxon>
        <taxon>Agaricomycotina</taxon>
        <taxon>Agaricomycetes</taxon>
        <taxon>Agaricomycetidae</taxon>
        <taxon>Agaricales</taxon>
        <taxon>Marasmiineae</taxon>
        <taxon>Mycenaceae</taxon>
        <taxon>Mycena</taxon>
    </lineage>
</organism>
<dbReference type="EMBL" id="JARJLG010000107">
    <property type="protein sequence ID" value="KAJ7744482.1"/>
    <property type="molecule type" value="Genomic_DNA"/>
</dbReference>
<dbReference type="InterPro" id="IPR001810">
    <property type="entry name" value="F-box_dom"/>
</dbReference>
<dbReference type="Gene3D" id="1.20.1280.50">
    <property type="match status" value="1"/>
</dbReference>
<dbReference type="InterPro" id="IPR036047">
    <property type="entry name" value="F-box-like_dom_sf"/>
</dbReference>
<keyword evidence="3" id="KW-1185">Reference proteome</keyword>